<accession>A0A542DI62</accession>
<dbReference type="InterPro" id="IPR002698">
    <property type="entry name" value="FTHF_cligase"/>
</dbReference>
<dbReference type="InterPro" id="IPR037171">
    <property type="entry name" value="NagB/RpiA_transferase-like"/>
</dbReference>
<dbReference type="GO" id="GO:0030272">
    <property type="term" value="F:5-formyltetrahydrofolate cyclo-ligase activity"/>
    <property type="evidence" value="ECO:0007669"/>
    <property type="project" value="UniProtKB-EC"/>
</dbReference>
<evidence type="ECO:0000256" key="2">
    <source>
        <dbReference type="ARBA" id="ARBA00022741"/>
    </source>
</evidence>
<evidence type="ECO:0000313" key="6">
    <source>
        <dbReference type="EMBL" id="TQJ02726.1"/>
    </source>
</evidence>
<dbReference type="PANTHER" id="PTHR23407:SF1">
    <property type="entry name" value="5-FORMYLTETRAHYDROFOLATE CYCLO-LIGASE"/>
    <property type="match status" value="1"/>
</dbReference>
<reference evidence="6 7" key="1">
    <citation type="submission" date="2019-06" db="EMBL/GenBank/DDBJ databases">
        <title>Sequencing the genomes of 1000 actinobacteria strains.</title>
        <authorList>
            <person name="Klenk H.-P."/>
        </authorList>
    </citation>
    <scope>NUCLEOTIDE SEQUENCE [LARGE SCALE GENOMIC DNA]</scope>
    <source>
        <strain evidence="6 7">DSM 45679</strain>
    </source>
</reference>
<proteinExistence type="inferred from homology"/>
<dbReference type="AlphaFoldDB" id="A0A542DI62"/>
<dbReference type="GO" id="GO:0005524">
    <property type="term" value="F:ATP binding"/>
    <property type="evidence" value="ECO:0007669"/>
    <property type="project" value="UniProtKB-KW"/>
</dbReference>
<dbReference type="GO" id="GO:0009396">
    <property type="term" value="P:folic acid-containing compound biosynthetic process"/>
    <property type="evidence" value="ECO:0007669"/>
    <property type="project" value="TreeGrafter"/>
</dbReference>
<name>A0A542DI62_AMYCI</name>
<comment type="caution">
    <text evidence="6">The sequence shown here is derived from an EMBL/GenBank/DDBJ whole genome shotgun (WGS) entry which is preliminary data.</text>
</comment>
<evidence type="ECO:0000256" key="1">
    <source>
        <dbReference type="ARBA" id="ARBA00010638"/>
    </source>
</evidence>
<dbReference type="SUPFAM" id="SSF100950">
    <property type="entry name" value="NagB/RpiA/CoA transferase-like"/>
    <property type="match status" value="1"/>
</dbReference>
<dbReference type="PIRSF" id="PIRSF006806">
    <property type="entry name" value="FTHF_cligase"/>
    <property type="match status" value="1"/>
</dbReference>
<dbReference type="GO" id="GO:0046872">
    <property type="term" value="F:metal ion binding"/>
    <property type="evidence" value="ECO:0007669"/>
    <property type="project" value="UniProtKB-KW"/>
</dbReference>
<comment type="similarity">
    <text evidence="1 5">Belongs to the 5-formyltetrahydrofolate cyclo-ligase family.</text>
</comment>
<dbReference type="EMBL" id="VFML01000001">
    <property type="protein sequence ID" value="TQJ02726.1"/>
    <property type="molecule type" value="Genomic_DNA"/>
</dbReference>
<sequence length="201" mass="21148">MVHGCGNERPGKAEWREWLTARRAEVSVQQRVGEASALATAVAEITAEVVCCYLPFGTEPGSLALLDVLRERGIRVLLPVVPGEPGPLDWAEYTGTSGLVSGRFRGLLEPAGTRLGPAALGTAGVVLVPALAVDRAGVRLGRGAGYYDRSLGFAAPDAHLVAVVRDAELVDRLPAEEHDIRMAAALTPGRGMVRLPSPDPV</sequence>
<organism evidence="6 7">
    <name type="scientific">Amycolatopsis cihanbeyliensis</name>
    <dbReference type="NCBI Taxonomy" id="1128664"/>
    <lineage>
        <taxon>Bacteria</taxon>
        <taxon>Bacillati</taxon>
        <taxon>Actinomycetota</taxon>
        <taxon>Actinomycetes</taxon>
        <taxon>Pseudonocardiales</taxon>
        <taxon>Pseudonocardiaceae</taxon>
        <taxon>Amycolatopsis</taxon>
    </lineage>
</organism>
<evidence type="ECO:0000256" key="5">
    <source>
        <dbReference type="RuleBase" id="RU361279"/>
    </source>
</evidence>
<feature type="binding site" evidence="4">
    <location>
        <position position="59"/>
    </location>
    <ligand>
        <name>substrate</name>
    </ligand>
</feature>
<evidence type="ECO:0000313" key="7">
    <source>
        <dbReference type="Proteomes" id="UP000320876"/>
    </source>
</evidence>
<evidence type="ECO:0000256" key="4">
    <source>
        <dbReference type="PIRSR" id="PIRSR006806-1"/>
    </source>
</evidence>
<feature type="binding site" evidence="4">
    <location>
        <begin position="12"/>
        <end position="16"/>
    </location>
    <ligand>
        <name>ATP</name>
        <dbReference type="ChEBI" id="CHEBI:30616"/>
    </ligand>
</feature>
<keyword evidence="3 4" id="KW-0067">ATP-binding</keyword>
<dbReference type="GO" id="GO:0035999">
    <property type="term" value="P:tetrahydrofolate interconversion"/>
    <property type="evidence" value="ECO:0007669"/>
    <property type="project" value="TreeGrafter"/>
</dbReference>
<keyword evidence="7" id="KW-1185">Reference proteome</keyword>
<gene>
    <name evidence="6" type="ORF">FB471_2468</name>
</gene>
<keyword evidence="2 4" id="KW-0547">Nucleotide-binding</keyword>
<dbReference type="PANTHER" id="PTHR23407">
    <property type="entry name" value="ATPASE INHIBITOR/5-FORMYLTETRAHYDROFOLATE CYCLO-LIGASE"/>
    <property type="match status" value="1"/>
</dbReference>
<dbReference type="Proteomes" id="UP000320876">
    <property type="component" value="Unassembled WGS sequence"/>
</dbReference>
<keyword evidence="5" id="KW-0460">Magnesium</keyword>
<comment type="catalytic activity">
    <reaction evidence="5">
        <text>(6S)-5-formyl-5,6,7,8-tetrahydrofolate + ATP = (6R)-5,10-methenyltetrahydrofolate + ADP + phosphate</text>
        <dbReference type="Rhea" id="RHEA:10488"/>
        <dbReference type="ChEBI" id="CHEBI:30616"/>
        <dbReference type="ChEBI" id="CHEBI:43474"/>
        <dbReference type="ChEBI" id="CHEBI:57455"/>
        <dbReference type="ChEBI" id="CHEBI:57457"/>
        <dbReference type="ChEBI" id="CHEBI:456216"/>
        <dbReference type="EC" id="6.3.3.2"/>
    </reaction>
</comment>
<dbReference type="NCBIfam" id="TIGR02727">
    <property type="entry name" value="MTHFS_bact"/>
    <property type="match status" value="1"/>
</dbReference>
<evidence type="ECO:0000256" key="3">
    <source>
        <dbReference type="ARBA" id="ARBA00022840"/>
    </source>
</evidence>
<dbReference type="Gene3D" id="3.40.50.10420">
    <property type="entry name" value="NagB/RpiA/CoA transferase-like"/>
    <property type="match status" value="1"/>
</dbReference>
<dbReference type="InterPro" id="IPR024185">
    <property type="entry name" value="FTHF_cligase-like_sf"/>
</dbReference>
<protein>
    <recommendedName>
        <fullName evidence="5">5-formyltetrahydrofolate cyclo-ligase</fullName>
        <ecNumber evidence="5">6.3.3.2</ecNumber>
    </recommendedName>
</protein>
<comment type="cofactor">
    <cofactor evidence="5">
        <name>Mg(2+)</name>
        <dbReference type="ChEBI" id="CHEBI:18420"/>
    </cofactor>
</comment>
<feature type="binding site" evidence="4">
    <location>
        <position position="54"/>
    </location>
    <ligand>
        <name>substrate</name>
    </ligand>
</feature>
<keyword evidence="5" id="KW-0479">Metal-binding</keyword>
<dbReference type="Pfam" id="PF01812">
    <property type="entry name" value="5-FTHF_cyc-lig"/>
    <property type="match status" value="1"/>
</dbReference>
<keyword evidence="6" id="KW-0436">Ligase</keyword>
<feature type="binding site" evidence="4">
    <location>
        <begin position="139"/>
        <end position="147"/>
    </location>
    <ligand>
        <name>ATP</name>
        <dbReference type="ChEBI" id="CHEBI:30616"/>
    </ligand>
</feature>
<dbReference type="EC" id="6.3.3.2" evidence="5"/>